<dbReference type="EMBL" id="EU252292">
    <property type="protein sequence ID" value="ACD11873.1"/>
    <property type="molecule type" value="mRNA"/>
</dbReference>
<accession>A0A0U1SSP4</accession>
<evidence type="ECO:0000256" key="1">
    <source>
        <dbReference type="SAM" id="MobiDB-lite"/>
    </source>
</evidence>
<evidence type="ECO:0008006" key="4">
    <source>
        <dbReference type="Google" id="ProtNLM"/>
    </source>
</evidence>
<feature type="non-terminal residue" evidence="3">
    <location>
        <position position="219"/>
    </location>
</feature>
<evidence type="ECO:0000256" key="2">
    <source>
        <dbReference type="SAM" id="SignalP"/>
    </source>
</evidence>
<dbReference type="AlphaFoldDB" id="A0A0U1SSP4"/>
<protein>
    <recommendedName>
        <fullName evidence="4">Prokineticin domain-containing protein</fullName>
    </recommendedName>
</protein>
<dbReference type="Gene3D" id="2.10.80.10">
    <property type="entry name" value="Lipase, subunit A"/>
    <property type="match status" value="1"/>
</dbReference>
<name>A0A0U1SSP4_ISOMC</name>
<sequence length="219" mass="24536">MIKYLILAFGIFVSTEALTCTSQMQCHETECCVNSVGIFQYGVCRRRPKEGNICNVFAHIHDKAKETYKYHCMCPKGFKCKLGTSLLDTLPKCRGEKIVTKSLQVSTSSEDINTEKENEAFTMQATEESTKKIIEEITIETIDKSTVIIKENIIKTNGETGKTNEELETKTDVETTVESEQEATTKINENSSIKINGETTINIKEESTKSNEEPAVEPN</sequence>
<evidence type="ECO:0000313" key="3">
    <source>
        <dbReference type="EMBL" id="ACD11873.1"/>
    </source>
</evidence>
<reference evidence="3" key="1">
    <citation type="submission" date="2007-10" db="EMBL/GenBank/DDBJ databases">
        <title>Classification and functional annotation of ESTs from venom glands of Isometrus maculatus.</title>
        <authorList>
            <person name="Li W."/>
            <person name="Ma Y."/>
            <person name="Zhao R."/>
            <person name="Cao Z."/>
        </authorList>
    </citation>
    <scope>NUCLEOTIDE SEQUENCE</scope>
    <source>
        <tissue evidence="3">Venom gland</tissue>
    </source>
</reference>
<feature type="chain" id="PRO_5006829158" description="Prokineticin domain-containing protein" evidence="2">
    <location>
        <begin position="18"/>
        <end position="219"/>
    </location>
</feature>
<feature type="signal peptide" evidence="2">
    <location>
        <begin position="1"/>
        <end position="17"/>
    </location>
</feature>
<keyword evidence="2" id="KW-0732">Signal</keyword>
<organism evidence="3">
    <name type="scientific">Isometrus maculatus</name>
    <name type="common">Lesser brown scorpion</name>
    <name type="synonym">Scorpio maculatus</name>
    <dbReference type="NCBI Taxonomy" id="497827"/>
    <lineage>
        <taxon>Eukaryota</taxon>
        <taxon>Metazoa</taxon>
        <taxon>Ecdysozoa</taxon>
        <taxon>Arthropoda</taxon>
        <taxon>Chelicerata</taxon>
        <taxon>Arachnida</taxon>
        <taxon>Scorpiones</taxon>
        <taxon>Buthida</taxon>
        <taxon>Buthoidea</taxon>
        <taxon>Buthidae</taxon>
        <taxon>Isometrus</taxon>
    </lineage>
</organism>
<feature type="region of interest" description="Disordered" evidence="1">
    <location>
        <begin position="197"/>
        <end position="219"/>
    </location>
</feature>
<proteinExistence type="evidence at transcript level"/>
<feature type="compositionally biased region" description="Basic and acidic residues" evidence="1">
    <location>
        <begin position="203"/>
        <end position="212"/>
    </location>
</feature>